<protein>
    <submittedName>
        <fullName evidence="1">RloB domain-containing protein</fullName>
    </submittedName>
</protein>
<dbReference type="RefSeq" id="WP_176965119.1">
    <property type="nucleotide sequence ID" value="NZ_CP058215.1"/>
</dbReference>
<name>A0A7D5I541_9EURY</name>
<gene>
    <name evidence="1" type="ORF">HWN40_07320</name>
</gene>
<proteinExistence type="predicted"/>
<dbReference type="InterPro" id="IPR025591">
    <property type="entry name" value="RloB"/>
</dbReference>
<dbReference type="AlphaFoldDB" id="A0A7D5I541"/>
<evidence type="ECO:0000313" key="2">
    <source>
        <dbReference type="Proteomes" id="UP000509594"/>
    </source>
</evidence>
<dbReference type="OrthoDB" id="148000at2157"/>
<dbReference type="Proteomes" id="UP000509594">
    <property type="component" value="Chromosome"/>
</dbReference>
<accession>A0A7D5I541</accession>
<dbReference type="EMBL" id="CP058215">
    <property type="protein sequence ID" value="QLC50063.1"/>
    <property type="molecule type" value="Genomic_DNA"/>
</dbReference>
<evidence type="ECO:0000313" key="1">
    <source>
        <dbReference type="EMBL" id="QLC50063.1"/>
    </source>
</evidence>
<dbReference type="KEGG" id="mzi:HWN40_07320"/>
<dbReference type="Pfam" id="PF13707">
    <property type="entry name" value="RloB"/>
    <property type="match status" value="1"/>
</dbReference>
<sequence length="200" mass="23989">MARREGRKSTRNMWIFCEGEKTERLYFEKLRINQRIPRLSIKIYSSRSDKAVNRLLEYTIKFMEHHKRDFRADDLIFCIFDRDANTNNDFQKAINTASKHNIGLIFSNPSFEYWILCHFGYFPNRFEKETLLRKIENFISNYQKNDPTLYERTIPKIRRALINSKQIAEIHLDSDTELISTESNPCTTVFEIIDIIEDFK</sequence>
<organism evidence="1 2">
    <name type="scientific">Methanolobus zinderi</name>
    <dbReference type="NCBI Taxonomy" id="536044"/>
    <lineage>
        <taxon>Archaea</taxon>
        <taxon>Methanobacteriati</taxon>
        <taxon>Methanobacteriota</taxon>
        <taxon>Stenosarchaea group</taxon>
        <taxon>Methanomicrobia</taxon>
        <taxon>Methanosarcinales</taxon>
        <taxon>Methanosarcinaceae</taxon>
        <taxon>Methanolobus</taxon>
    </lineage>
</organism>
<reference evidence="1 2" key="1">
    <citation type="submission" date="2020-06" db="EMBL/GenBank/DDBJ databases">
        <title>Methanolobus halotolerans sp. nov., isolated from a saline lake Tus in Siberia.</title>
        <authorList>
            <person name="Shen Y."/>
            <person name="Chen S.-C."/>
            <person name="Lai M.-C."/>
            <person name="Huang H.-H."/>
            <person name="Chiu H.-H."/>
            <person name="Tang S.-L."/>
            <person name="Rogozin D.Y."/>
            <person name="Degermendzhy A.G."/>
        </authorList>
    </citation>
    <scope>NUCLEOTIDE SEQUENCE [LARGE SCALE GENOMIC DNA]</scope>
    <source>
        <strain evidence="1 2">DSM 21339</strain>
    </source>
</reference>
<dbReference type="GeneID" id="55821473"/>
<keyword evidence="2" id="KW-1185">Reference proteome</keyword>